<dbReference type="Pfam" id="PF01551">
    <property type="entry name" value="Peptidase_M23"/>
    <property type="match status" value="1"/>
</dbReference>
<dbReference type="SUPFAM" id="SSF51261">
    <property type="entry name" value="Duplicated hybrid motif"/>
    <property type="match status" value="1"/>
</dbReference>
<dbReference type="InterPro" id="IPR011055">
    <property type="entry name" value="Dup_hybrid_motif"/>
</dbReference>
<dbReference type="RefSeq" id="WP_386405592.1">
    <property type="nucleotide sequence ID" value="NZ_JBHTJH010000004.1"/>
</dbReference>
<dbReference type="Gene3D" id="2.70.70.10">
    <property type="entry name" value="Glucose Permease (Domain IIA)"/>
    <property type="match status" value="1"/>
</dbReference>
<accession>A0ABW3CXM1</accession>
<evidence type="ECO:0000313" key="2">
    <source>
        <dbReference type="EMBL" id="MFD0861832.1"/>
    </source>
</evidence>
<keyword evidence="2" id="KW-0378">Hydrolase</keyword>
<organism evidence="2 3">
    <name type="scientific">Sungkyunkwania multivorans</name>
    <dbReference type="NCBI Taxonomy" id="1173618"/>
    <lineage>
        <taxon>Bacteria</taxon>
        <taxon>Pseudomonadati</taxon>
        <taxon>Bacteroidota</taxon>
        <taxon>Flavobacteriia</taxon>
        <taxon>Flavobacteriales</taxon>
        <taxon>Flavobacteriaceae</taxon>
        <taxon>Sungkyunkwania</taxon>
    </lineage>
</organism>
<name>A0ABW3CXM1_9FLAO</name>
<dbReference type="Proteomes" id="UP001596978">
    <property type="component" value="Unassembled WGS sequence"/>
</dbReference>
<evidence type="ECO:0000313" key="3">
    <source>
        <dbReference type="Proteomes" id="UP001596978"/>
    </source>
</evidence>
<dbReference type="GO" id="GO:0016787">
    <property type="term" value="F:hydrolase activity"/>
    <property type="evidence" value="ECO:0007669"/>
    <property type="project" value="UniProtKB-KW"/>
</dbReference>
<dbReference type="InterPro" id="IPR016047">
    <property type="entry name" value="M23ase_b-sheet_dom"/>
</dbReference>
<protein>
    <submittedName>
        <fullName evidence="2">M23 family metallopeptidase</fullName>
        <ecNumber evidence="2">3.4.24.-</ecNumber>
    </submittedName>
</protein>
<feature type="domain" description="M23ase beta-sheet core" evidence="1">
    <location>
        <begin position="71"/>
        <end position="158"/>
    </location>
</feature>
<reference evidence="3" key="1">
    <citation type="journal article" date="2019" name="Int. J. Syst. Evol. Microbiol.">
        <title>The Global Catalogue of Microorganisms (GCM) 10K type strain sequencing project: providing services to taxonomists for standard genome sequencing and annotation.</title>
        <authorList>
            <consortium name="The Broad Institute Genomics Platform"/>
            <consortium name="The Broad Institute Genome Sequencing Center for Infectious Disease"/>
            <person name="Wu L."/>
            <person name="Ma J."/>
        </authorList>
    </citation>
    <scope>NUCLEOTIDE SEQUENCE [LARGE SCALE GENOMIC DNA]</scope>
    <source>
        <strain evidence="3">CCUG 62952</strain>
    </source>
</reference>
<sequence length="192" mass="22247">MERSSMTKYDKMWLWKKFPLRRRFKIIWSLVIVLLTGMMIPQHFQMPVVGATQNDFNQESFWYYPWGRSVTHKGVDIFAEKGTTIKSSVKGFVVYQGNIEMGGNIVLILGPKWRLHYFAHLDTIAASSFEYVDHHSTIGDVGDSGNAKGKPPHLHYSIITPLPYFWKIDTDIQGWKKMFILDPIEYLNEVGS</sequence>
<gene>
    <name evidence="2" type="ORF">ACFQ1M_06410</name>
</gene>
<keyword evidence="3" id="KW-1185">Reference proteome</keyword>
<dbReference type="CDD" id="cd12797">
    <property type="entry name" value="M23_peptidase"/>
    <property type="match status" value="1"/>
</dbReference>
<dbReference type="InterPro" id="IPR050570">
    <property type="entry name" value="Cell_wall_metabolism_enzyme"/>
</dbReference>
<dbReference type="PANTHER" id="PTHR21666">
    <property type="entry name" value="PEPTIDASE-RELATED"/>
    <property type="match status" value="1"/>
</dbReference>
<comment type="caution">
    <text evidence="2">The sequence shown here is derived from an EMBL/GenBank/DDBJ whole genome shotgun (WGS) entry which is preliminary data.</text>
</comment>
<dbReference type="EC" id="3.4.24.-" evidence="2"/>
<dbReference type="EMBL" id="JBHTJH010000004">
    <property type="protein sequence ID" value="MFD0861832.1"/>
    <property type="molecule type" value="Genomic_DNA"/>
</dbReference>
<proteinExistence type="predicted"/>
<dbReference type="PANTHER" id="PTHR21666:SF268">
    <property type="entry name" value="PEPTIDASE M23 DOMAIN-CONTAINING PROTEIN"/>
    <property type="match status" value="1"/>
</dbReference>
<evidence type="ECO:0000259" key="1">
    <source>
        <dbReference type="Pfam" id="PF01551"/>
    </source>
</evidence>